<dbReference type="Proteomes" id="UP000253410">
    <property type="component" value="Unassembled WGS sequence"/>
</dbReference>
<feature type="chain" id="PRO_5016726947" description="DUF4402 domain-containing protein" evidence="1">
    <location>
        <begin position="21"/>
        <end position="150"/>
    </location>
</feature>
<gene>
    <name evidence="2" type="ORF">DF182_09345</name>
</gene>
<proteinExistence type="predicted"/>
<dbReference type="AlphaFoldDB" id="A0A365Y2C9"/>
<dbReference type="EMBL" id="QFFJ01000001">
    <property type="protein sequence ID" value="RBL92762.1"/>
    <property type="molecule type" value="Genomic_DNA"/>
</dbReference>
<sequence>MKKTLLLTILSLLAVGSLFAQQSTAVQLRDSKTFRVFKADPVLGTVISIDCGSAVVRQGDAPFKNGVANMNVWYIPYVGDVAGAIPAADAGPIASQGVEGLQLVLLDGNITSGTWAETVGIWGTPTSSGTASFPIHFGGQSCTLSVTVQP</sequence>
<keyword evidence="3" id="KW-1185">Reference proteome</keyword>
<protein>
    <recommendedName>
        <fullName evidence="4">DUF4402 domain-containing protein</fullName>
    </recommendedName>
</protein>
<name>A0A365Y2C9_9BACT</name>
<reference evidence="2 3" key="1">
    <citation type="submission" date="2018-05" db="EMBL/GenBank/DDBJ databases">
        <title>Chitinophaga sp. K3CV102501T nov., isolated from isolated from a monsoon evergreen broad-leaved forest soil.</title>
        <authorList>
            <person name="Lv Y."/>
        </authorList>
    </citation>
    <scope>NUCLEOTIDE SEQUENCE [LARGE SCALE GENOMIC DNA]</scope>
    <source>
        <strain evidence="2 3">GDMCC 1.1325</strain>
    </source>
</reference>
<dbReference type="RefSeq" id="WP_113615362.1">
    <property type="nucleotide sequence ID" value="NZ_QFFJ01000001.1"/>
</dbReference>
<evidence type="ECO:0000313" key="3">
    <source>
        <dbReference type="Proteomes" id="UP000253410"/>
    </source>
</evidence>
<organism evidence="2 3">
    <name type="scientific">Chitinophaga flava</name>
    <dbReference type="NCBI Taxonomy" id="2259036"/>
    <lineage>
        <taxon>Bacteria</taxon>
        <taxon>Pseudomonadati</taxon>
        <taxon>Bacteroidota</taxon>
        <taxon>Chitinophagia</taxon>
        <taxon>Chitinophagales</taxon>
        <taxon>Chitinophagaceae</taxon>
        <taxon>Chitinophaga</taxon>
    </lineage>
</organism>
<evidence type="ECO:0008006" key="4">
    <source>
        <dbReference type="Google" id="ProtNLM"/>
    </source>
</evidence>
<evidence type="ECO:0000313" key="2">
    <source>
        <dbReference type="EMBL" id="RBL92762.1"/>
    </source>
</evidence>
<dbReference type="OrthoDB" id="581140at2"/>
<keyword evidence="1" id="KW-0732">Signal</keyword>
<evidence type="ECO:0000256" key="1">
    <source>
        <dbReference type="SAM" id="SignalP"/>
    </source>
</evidence>
<feature type="signal peptide" evidence="1">
    <location>
        <begin position="1"/>
        <end position="20"/>
    </location>
</feature>
<comment type="caution">
    <text evidence="2">The sequence shown here is derived from an EMBL/GenBank/DDBJ whole genome shotgun (WGS) entry which is preliminary data.</text>
</comment>
<accession>A0A365Y2C9</accession>